<evidence type="ECO:0000313" key="3">
    <source>
        <dbReference type="EMBL" id="SFI81478.1"/>
    </source>
</evidence>
<dbReference type="Gene3D" id="3.40.50.150">
    <property type="entry name" value="Vaccinia Virus protein VP39"/>
    <property type="match status" value="1"/>
</dbReference>
<name>A0A1I3L9R5_9BACL</name>
<dbReference type="PANTHER" id="PTHR32266">
    <property type="entry name" value="NICOTIANAMINE SYNTHASE 3"/>
    <property type="match status" value="1"/>
</dbReference>
<dbReference type="RefSeq" id="WP_175482259.1">
    <property type="nucleotide sequence ID" value="NZ_FORR01000002.1"/>
</dbReference>
<evidence type="ECO:0000256" key="1">
    <source>
        <dbReference type="ARBA" id="ARBA00022679"/>
    </source>
</evidence>
<dbReference type="Pfam" id="PF03059">
    <property type="entry name" value="NAS"/>
    <property type="match status" value="1"/>
</dbReference>
<dbReference type="Proteomes" id="UP000199545">
    <property type="component" value="Unassembled WGS sequence"/>
</dbReference>
<evidence type="ECO:0000256" key="2">
    <source>
        <dbReference type="ARBA" id="ARBA00022691"/>
    </source>
</evidence>
<dbReference type="GO" id="GO:0030418">
    <property type="term" value="P:nicotianamine biosynthetic process"/>
    <property type="evidence" value="ECO:0007669"/>
    <property type="project" value="InterPro"/>
</dbReference>
<dbReference type="PROSITE" id="PS51142">
    <property type="entry name" value="NAS"/>
    <property type="match status" value="1"/>
</dbReference>
<evidence type="ECO:0000313" key="4">
    <source>
        <dbReference type="Proteomes" id="UP000199545"/>
    </source>
</evidence>
<protein>
    <submittedName>
        <fullName evidence="3">Nicotianamine synthase protein</fullName>
    </submittedName>
</protein>
<organism evidence="3 4">
    <name type="scientific">Thermoflavimicrobium dichotomicum</name>
    <dbReference type="NCBI Taxonomy" id="46223"/>
    <lineage>
        <taxon>Bacteria</taxon>
        <taxon>Bacillati</taxon>
        <taxon>Bacillota</taxon>
        <taxon>Bacilli</taxon>
        <taxon>Bacillales</taxon>
        <taxon>Thermoactinomycetaceae</taxon>
        <taxon>Thermoflavimicrobium</taxon>
    </lineage>
</organism>
<gene>
    <name evidence="3" type="ORF">SAMN05421852_102100</name>
</gene>
<dbReference type="GO" id="GO:0030410">
    <property type="term" value="F:nicotianamine synthase activity"/>
    <property type="evidence" value="ECO:0007669"/>
    <property type="project" value="InterPro"/>
</dbReference>
<dbReference type="EMBL" id="FORR01000002">
    <property type="protein sequence ID" value="SFI81478.1"/>
    <property type="molecule type" value="Genomic_DNA"/>
</dbReference>
<dbReference type="InterPro" id="IPR004298">
    <property type="entry name" value="Nicotian_synth"/>
</dbReference>
<reference evidence="3 4" key="1">
    <citation type="submission" date="2016-10" db="EMBL/GenBank/DDBJ databases">
        <authorList>
            <person name="de Groot N.N."/>
        </authorList>
    </citation>
    <scope>NUCLEOTIDE SEQUENCE [LARGE SCALE GENOMIC DNA]</scope>
    <source>
        <strain evidence="3 4">DSM 44778</strain>
    </source>
</reference>
<keyword evidence="2" id="KW-0949">S-adenosyl-L-methionine</keyword>
<keyword evidence="4" id="KW-1185">Reference proteome</keyword>
<dbReference type="AlphaFoldDB" id="A0A1I3L9R5"/>
<accession>A0A1I3L9R5</accession>
<dbReference type="SUPFAM" id="SSF53335">
    <property type="entry name" value="S-adenosyl-L-methionine-dependent methyltransferases"/>
    <property type="match status" value="1"/>
</dbReference>
<dbReference type="PANTHER" id="PTHR32266:SF12">
    <property type="entry name" value="NICOTIANAMINE SYNTHASE 3"/>
    <property type="match status" value="1"/>
</dbReference>
<proteinExistence type="predicted"/>
<dbReference type="STRING" id="46223.SAMN05421852_102100"/>
<dbReference type="InterPro" id="IPR029063">
    <property type="entry name" value="SAM-dependent_MTases_sf"/>
</dbReference>
<sequence length="279" mass="31740">MVNTLVLREKSKQLISLIVKVHQSLKEERDLSPRNNRVNQLLTLFVDQVADVYSREEIIYILQHHAIKSIQSELYQLLGQAETEMEFYYGAAYANRDPLKWDDLKQFIYWKNYVELSCTELQELQRCGWNTSKIAFVGAGPLPLSSFLFQQQTGAPVTCIDLHTEACDISRTLIGKLGQQSHIEVENIAGEEVDYSGYSLVFIASLVPNKQEILKQIHCTNPGAIVAIRTVEGLKQLLYCPVDEKKLIEEGYQIIGRTIANKNIINTTLFLKAKMTSDL</sequence>
<keyword evidence="1" id="KW-0808">Transferase</keyword>